<dbReference type="Proteomes" id="UP000177331">
    <property type="component" value="Unassembled WGS sequence"/>
</dbReference>
<evidence type="ECO:0000313" key="1">
    <source>
        <dbReference type="EMBL" id="OGL96601.1"/>
    </source>
</evidence>
<name>A0A1F7W1E6_9BACT</name>
<proteinExistence type="predicted"/>
<protein>
    <submittedName>
        <fullName evidence="1">Uncharacterized protein</fullName>
    </submittedName>
</protein>
<reference evidence="1 2" key="1">
    <citation type="journal article" date="2016" name="Nat. Commun.">
        <title>Thousands of microbial genomes shed light on interconnected biogeochemical processes in an aquifer system.</title>
        <authorList>
            <person name="Anantharaman K."/>
            <person name="Brown C.T."/>
            <person name="Hug L.A."/>
            <person name="Sharon I."/>
            <person name="Castelle C.J."/>
            <person name="Probst A.J."/>
            <person name="Thomas B.C."/>
            <person name="Singh A."/>
            <person name="Wilkins M.J."/>
            <person name="Karaoz U."/>
            <person name="Brodie E.L."/>
            <person name="Williams K.H."/>
            <person name="Hubbard S.S."/>
            <person name="Banfield J.F."/>
        </authorList>
    </citation>
    <scope>NUCLEOTIDE SEQUENCE [LARGE SCALE GENOMIC DNA]</scope>
</reference>
<accession>A0A1F7W1E6</accession>
<evidence type="ECO:0000313" key="2">
    <source>
        <dbReference type="Proteomes" id="UP000177331"/>
    </source>
</evidence>
<gene>
    <name evidence="1" type="ORF">A2318_02915</name>
</gene>
<dbReference type="EMBL" id="MGFD01000064">
    <property type="protein sequence ID" value="OGL96601.1"/>
    <property type="molecule type" value="Genomic_DNA"/>
</dbReference>
<sequence>MVKPSDPNFETISNSGEKADLLIDKVANKKLVVLANRTCIVCQGWMNAQEVTCYKHIELLALTG</sequence>
<comment type="caution">
    <text evidence="1">The sequence shown here is derived from an EMBL/GenBank/DDBJ whole genome shotgun (WGS) entry which is preliminary data.</text>
</comment>
<dbReference type="AlphaFoldDB" id="A0A1F7W1E6"/>
<dbReference type="STRING" id="1802421.A2318_02915"/>
<organism evidence="1 2">
    <name type="scientific">Candidatus Uhrbacteria bacterium RIFOXYB2_FULL_45_11</name>
    <dbReference type="NCBI Taxonomy" id="1802421"/>
    <lineage>
        <taxon>Bacteria</taxon>
        <taxon>Candidatus Uhriibacteriota</taxon>
    </lineage>
</organism>